<dbReference type="GO" id="GO:0016787">
    <property type="term" value="F:hydrolase activity"/>
    <property type="evidence" value="ECO:0007669"/>
    <property type="project" value="UniProtKB-KW"/>
</dbReference>
<gene>
    <name evidence="4" type="ORF">EK21DRAFT_118762</name>
</gene>
<evidence type="ECO:0000313" key="4">
    <source>
        <dbReference type="EMBL" id="KAF2023434.1"/>
    </source>
</evidence>
<dbReference type="AlphaFoldDB" id="A0A9P4GXS8"/>
<dbReference type="GO" id="GO:0044550">
    <property type="term" value="P:secondary metabolite biosynthetic process"/>
    <property type="evidence" value="ECO:0007669"/>
    <property type="project" value="TreeGrafter"/>
</dbReference>
<evidence type="ECO:0000259" key="3">
    <source>
        <dbReference type="Pfam" id="PF03959"/>
    </source>
</evidence>
<dbReference type="InterPro" id="IPR050593">
    <property type="entry name" value="LovG"/>
</dbReference>
<keyword evidence="5" id="KW-1185">Reference proteome</keyword>
<organism evidence="4 5">
    <name type="scientific">Setomelanomma holmii</name>
    <dbReference type="NCBI Taxonomy" id="210430"/>
    <lineage>
        <taxon>Eukaryota</taxon>
        <taxon>Fungi</taxon>
        <taxon>Dikarya</taxon>
        <taxon>Ascomycota</taxon>
        <taxon>Pezizomycotina</taxon>
        <taxon>Dothideomycetes</taxon>
        <taxon>Pleosporomycetidae</taxon>
        <taxon>Pleosporales</taxon>
        <taxon>Pleosporineae</taxon>
        <taxon>Phaeosphaeriaceae</taxon>
        <taxon>Setomelanomma</taxon>
    </lineage>
</organism>
<sequence length="277" mass="30393">MTIIDGSSTVDPTLRSPRILCLHGGGVNAEVFRLQARALIAGLSHTFRLVFANGPFLCDPSPEILPVYADSGPYRRWLRWLPQDPIIDANLAINEIWFQVRAAMDEDTAQGADGPWVGLLGFSQGAKLSASLLFDQQVRVEAARRGDTKALMERATTWKFGVLLAGSAPLVSLSDYSTGRKCFVNAAEKSESFDNAPRGDETEGETQGYTLRIPTVHVHGVEDSGIHLHRRLLNKMDKNTVTLVEWDGNHRVPVKTVDVERIVEATMSVARKTGAIS</sequence>
<name>A0A9P4GXS8_9PLEO</name>
<comment type="caution">
    <text evidence="4">The sequence shown here is derived from an EMBL/GenBank/DDBJ whole genome shotgun (WGS) entry which is preliminary data.</text>
</comment>
<dbReference type="EMBL" id="ML978349">
    <property type="protein sequence ID" value="KAF2023434.1"/>
    <property type="molecule type" value="Genomic_DNA"/>
</dbReference>
<dbReference type="InterPro" id="IPR005645">
    <property type="entry name" value="FSH-like_dom"/>
</dbReference>
<proteinExistence type="inferred from homology"/>
<dbReference type="Gene3D" id="3.40.50.1820">
    <property type="entry name" value="alpha/beta hydrolase"/>
    <property type="match status" value="1"/>
</dbReference>
<feature type="domain" description="Serine hydrolase" evidence="3">
    <location>
        <begin position="16"/>
        <end position="260"/>
    </location>
</feature>
<protein>
    <submittedName>
        <fullName evidence="4">Citrinin biosynthesis oxidoreductase CtnB</fullName>
    </submittedName>
</protein>
<dbReference type="SUPFAM" id="SSF53474">
    <property type="entry name" value="alpha/beta-Hydrolases"/>
    <property type="match status" value="1"/>
</dbReference>
<dbReference type="Proteomes" id="UP000799777">
    <property type="component" value="Unassembled WGS sequence"/>
</dbReference>
<dbReference type="OrthoDB" id="414698at2759"/>
<evidence type="ECO:0000256" key="2">
    <source>
        <dbReference type="ARBA" id="ARBA00022801"/>
    </source>
</evidence>
<accession>A0A9P4GXS8</accession>
<dbReference type="GO" id="GO:0005737">
    <property type="term" value="C:cytoplasm"/>
    <property type="evidence" value="ECO:0007669"/>
    <property type="project" value="TreeGrafter"/>
</dbReference>
<dbReference type="PANTHER" id="PTHR48070">
    <property type="entry name" value="ESTERASE OVCA2"/>
    <property type="match status" value="1"/>
</dbReference>
<reference evidence="4" key="1">
    <citation type="journal article" date="2020" name="Stud. Mycol.">
        <title>101 Dothideomycetes genomes: a test case for predicting lifestyles and emergence of pathogens.</title>
        <authorList>
            <person name="Haridas S."/>
            <person name="Albert R."/>
            <person name="Binder M."/>
            <person name="Bloem J."/>
            <person name="Labutti K."/>
            <person name="Salamov A."/>
            <person name="Andreopoulos B."/>
            <person name="Baker S."/>
            <person name="Barry K."/>
            <person name="Bills G."/>
            <person name="Bluhm B."/>
            <person name="Cannon C."/>
            <person name="Castanera R."/>
            <person name="Culley D."/>
            <person name="Daum C."/>
            <person name="Ezra D."/>
            <person name="Gonzalez J."/>
            <person name="Henrissat B."/>
            <person name="Kuo A."/>
            <person name="Liang C."/>
            <person name="Lipzen A."/>
            <person name="Lutzoni F."/>
            <person name="Magnuson J."/>
            <person name="Mondo S."/>
            <person name="Nolan M."/>
            <person name="Ohm R."/>
            <person name="Pangilinan J."/>
            <person name="Park H.-J."/>
            <person name="Ramirez L."/>
            <person name="Alfaro M."/>
            <person name="Sun H."/>
            <person name="Tritt A."/>
            <person name="Yoshinaga Y."/>
            <person name="Zwiers L.-H."/>
            <person name="Turgeon B."/>
            <person name="Goodwin S."/>
            <person name="Spatafora J."/>
            <person name="Crous P."/>
            <person name="Grigoriev I."/>
        </authorList>
    </citation>
    <scope>NUCLEOTIDE SEQUENCE</scope>
    <source>
        <strain evidence="4">CBS 110217</strain>
    </source>
</reference>
<dbReference type="Pfam" id="PF03959">
    <property type="entry name" value="FSH1"/>
    <property type="match status" value="1"/>
</dbReference>
<comment type="similarity">
    <text evidence="1">Belongs to the LovG family.</text>
</comment>
<dbReference type="GO" id="GO:0005634">
    <property type="term" value="C:nucleus"/>
    <property type="evidence" value="ECO:0007669"/>
    <property type="project" value="TreeGrafter"/>
</dbReference>
<dbReference type="InterPro" id="IPR029058">
    <property type="entry name" value="AB_hydrolase_fold"/>
</dbReference>
<evidence type="ECO:0000256" key="1">
    <source>
        <dbReference type="ARBA" id="ARBA00005863"/>
    </source>
</evidence>
<evidence type="ECO:0000313" key="5">
    <source>
        <dbReference type="Proteomes" id="UP000799777"/>
    </source>
</evidence>
<dbReference type="PANTHER" id="PTHR48070:SF3">
    <property type="entry name" value="ESTERASE DBAE-RELATED"/>
    <property type="match status" value="1"/>
</dbReference>
<keyword evidence="2" id="KW-0378">Hydrolase</keyword>